<gene>
    <name evidence="6" type="ORF">CCACVL1_16366</name>
</gene>
<organism evidence="6 7">
    <name type="scientific">Corchorus capsularis</name>
    <name type="common">Jute</name>
    <dbReference type="NCBI Taxonomy" id="210143"/>
    <lineage>
        <taxon>Eukaryota</taxon>
        <taxon>Viridiplantae</taxon>
        <taxon>Streptophyta</taxon>
        <taxon>Embryophyta</taxon>
        <taxon>Tracheophyta</taxon>
        <taxon>Spermatophyta</taxon>
        <taxon>Magnoliopsida</taxon>
        <taxon>eudicotyledons</taxon>
        <taxon>Gunneridae</taxon>
        <taxon>Pentapetalae</taxon>
        <taxon>rosids</taxon>
        <taxon>malvids</taxon>
        <taxon>Malvales</taxon>
        <taxon>Malvaceae</taxon>
        <taxon>Grewioideae</taxon>
        <taxon>Apeibeae</taxon>
        <taxon>Corchorus</taxon>
    </lineage>
</organism>
<sequence length="161" mass="18847">MELDQLFRNASDSRGRNLHIGPFDLDLLGEAFQMRETARVELPLAEKGIPTMVSKSKAESKEKKRKHRKQKDKNKEKDKSHKKHKHHHTDIPKDKNKGKTRHHASAPEHLAKPQDKKRRYPGNEDVFDVHRPQNGQKKPAVIYWADQYAFFGFVILRILED</sequence>
<evidence type="ECO:0000256" key="5">
    <source>
        <dbReference type="SAM" id="MobiDB-lite"/>
    </source>
</evidence>
<dbReference type="STRING" id="210143.A0A1R3HXB3"/>
<proteinExistence type="predicted"/>
<name>A0A1R3HXB3_COCAP</name>
<dbReference type="AlphaFoldDB" id="A0A1R3HXB3"/>
<keyword evidence="3" id="KW-0804">Transcription</keyword>
<dbReference type="Gramene" id="OMO74996">
    <property type="protein sequence ID" value="OMO74996"/>
    <property type="gene ID" value="CCACVL1_16366"/>
</dbReference>
<keyword evidence="7" id="KW-1185">Reference proteome</keyword>
<evidence type="ECO:0008006" key="8">
    <source>
        <dbReference type="Google" id="ProtNLM"/>
    </source>
</evidence>
<dbReference type="OrthoDB" id="991664at2759"/>
<feature type="region of interest" description="Disordered" evidence="5">
    <location>
        <begin position="1"/>
        <end position="21"/>
    </location>
</feature>
<accession>A0A1R3HXB3</accession>
<keyword evidence="4" id="KW-0539">Nucleus</keyword>
<comment type="subcellular location">
    <subcellularLocation>
        <location evidence="1">Nucleus</location>
    </subcellularLocation>
</comment>
<comment type="caution">
    <text evidence="6">The sequence shown here is derived from an EMBL/GenBank/DDBJ whole genome shotgun (WGS) entry which is preliminary data.</text>
</comment>
<dbReference type="GO" id="GO:0016592">
    <property type="term" value="C:mediator complex"/>
    <property type="evidence" value="ECO:0007669"/>
    <property type="project" value="InterPro"/>
</dbReference>
<dbReference type="Proteomes" id="UP000188268">
    <property type="component" value="Unassembled WGS sequence"/>
</dbReference>
<evidence type="ECO:0000256" key="4">
    <source>
        <dbReference type="ARBA" id="ARBA00023242"/>
    </source>
</evidence>
<evidence type="ECO:0000256" key="2">
    <source>
        <dbReference type="ARBA" id="ARBA00023015"/>
    </source>
</evidence>
<protein>
    <recommendedName>
        <fullName evidence="8">Mediator of RNA polymerase II transcription subunit 19a</fullName>
    </recommendedName>
</protein>
<evidence type="ECO:0000313" key="6">
    <source>
        <dbReference type="EMBL" id="OMO74996.1"/>
    </source>
</evidence>
<dbReference type="EMBL" id="AWWV01011048">
    <property type="protein sequence ID" value="OMO74996.1"/>
    <property type="molecule type" value="Genomic_DNA"/>
</dbReference>
<dbReference type="GO" id="GO:0003712">
    <property type="term" value="F:transcription coregulator activity"/>
    <property type="evidence" value="ECO:0007669"/>
    <property type="project" value="InterPro"/>
</dbReference>
<evidence type="ECO:0000256" key="3">
    <source>
        <dbReference type="ARBA" id="ARBA00023163"/>
    </source>
</evidence>
<dbReference type="InterPro" id="IPR019403">
    <property type="entry name" value="Mediator_Med19_met"/>
</dbReference>
<evidence type="ECO:0000256" key="1">
    <source>
        <dbReference type="ARBA" id="ARBA00004123"/>
    </source>
</evidence>
<dbReference type="PANTHER" id="PTHR22536">
    <property type="entry name" value="LUNG CANCER METASTASIS-RELATED LCMR1 PROTEIN"/>
    <property type="match status" value="1"/>
</dbReference>
<feature type="compositionally biased region" description="Basic and acidic residues" evidence="5">
    <location>
        <begin position="105"/>
        <end position="114"/>
    </location>
</feature>
<evidence type="ECO:0000313" key="7">
    <source>
        <dbReference type="Proteomes" id="UP000188268"/>
    </source>
</evidence>
<feature type="region of interest" description="Disordered" evidence="5">
    <location>
        <begin position="40"/>
        <end position="132"/>
    </location>
</feature>
<dbReference type="PANTHER" id="PTHR22536:SF1">
    <property type="entry name" value="MEDIATOR OF RNA POLYMERASE II TRANSCRIPTION SUBUNIT 19"/>
    <property type="match status" value="1"/>
</dbReference>
<reference evidence="6 7" key="1">
    <citation type="submission" date="2013-09" db="EMBL/GenBank/DDBJ databases">
        <title>Corchorus capsularis genome sequencing.</title>
        <authorList>
            <person name="Alam M."/>
            <person name="Haque M.S."/>
            <person name="Islam M.S."/>
            <person name="Emdad E.M."/>
            <person name="Islam M.M."/>
            <person name="Ahmed B."/>
            <person name="Halim A."/>
            <person name="Hossen Q.M.M."/>
            <person name="Hossain M.Z."/>
            <person name="Ahmed R."/>
            <person name="Khan M.M."/>
            <person name="Islam R."/>
            <person name="Rashid M.M."/>
            <person name="Khan S.A."/>
            <person name="Rahman M.S."/>
            <person name="Alam M."/>
        </authorList>
    </citation>
    <scope>NUCLEOTIDE SEQUENCE [LARGE SCALE GENOMIC DNA]</scope>
    <source>
        <strain evidence="7">cv. CVL-1</strain>
        <tissue evidence="6">Whole seedling</tissue>
    </source>
</reference>
<dbReference type="GO" id="GO:0045944">
    <property type="term" value="P:positive regulation of transcription by RNA polymerase II"/>
    <property type="evidence" value="ECO:0007669"/>
    <property type="project" value="TreeGrafter"/>
</dbReference>
<feature type="compositionally biased region" description="Basic residues" evidence="5">
    <location>
        <begin position="63"/>
        <end position="72"/>
    </location>
</feature>
<keyword evidence="2" id="KW-0805">Transcription regulation</keyword>